<dbReference type="InterPro" id="IPR010982">
    <property type="entry name" value="Lambda_DNA-bd_dom_sf"/>
</dbReference>
<organism evidence="2">
    <name type="scientific">Candidatus Thiocaldithrix dubininis</name>
    <dbReference type="NCBI Taxonomy" id="3080823"/>
    <lineage>
        <taxon>Bacteria</taxon>
        <taxon>Pseudomonadati</taxon>
        <taxon>Pseudomonadota</taxon>
        <taxon>Gammaproteobacteria</taxon>
        <taxon>Thiotrichales</taxon>
        <taxon>Thiotrichaceae</taxon>
        <taxon>Candidatus Thiocaldithrix</taxon>
    </lineage>
</organism>
<reference evidence="2" key="1">
    <citation type="journal article" date="2023" name="Int. J. Mol. Sci.">
        <title>Metagenomics Revealed a New Genus 'Candidatus Thiocaldithrix dubininis' gen. nov., sp. nov. and a New Species 'Candidatus Thiothrix putei' sp. nov. in the Family Thiotrichaceae, Some Members of Which Have Traits of Both Na+- and H+-Motive Energetics.</title>
        <authorList>
            <person name="Ravin N.V."/>
            <person name="Muntyan M.S."/>
            <person name="Smolyakov D.D."/>
            <person name="Rudenko T.S."/>
            <person name="Beletsky A.V."/>
            <person name="Mardanov A.V."/>
            <person name="Grabovich M.Y."/>
        </authorList>
    </citation>
    <scope>NUCLEOTIDE SEQUENCE</scope>
    <source>
        <strain evidence="2">GKL-01</strain>
    </source>
</reference>
<reference evidence="2" key="2">
    <citation type="submission" date="2023-04" db="EMBL/GenBank/DDBJ databases">
        <authorList>
            <person name="Beletskiy A.V."/>
            <person name="Mardanov A.V."/>
            <person name="Ravin N.V."/>
        </authorList>
    </citation>
    <scope>NUCLEOTIDE SEQUENCE</scope>
    <source>
        <strain evidence="2">GKL-01</strain>
    </source>
</reference>
<dbReference type="AlphaFoldDB" id="A0AA95H7I7"/>
<dbReference type="PROSITE" id="PS50943">
    <property type="entry name" value="HTH_CROC1"/>
    <property type="match status" value="1"/>
</dbReference>
<accession>A0AA95H7I7</accession>
<dbReference type="SMART" id="SM00530">
    <property type="entry name" value="HTH_XRE"/>
    <property type="match status" value="1"/>
</dbReference>
<evidence type="ECO:0000313" key="2">
    <source>
        <dbReference type="EMBL" id="WGZ90928.1"/>
    </source>
</evidence>
<evidence type="ECO:0000259" key="1">
    <source>
        <dbReference type="PROSITE" id="PS50943"/>
    </source>
</evidence>
<dbReference type="Proteomes" id="UP001300672">
    <property type="component" value="Chromosome"/>
</dbReference>
<proteinExistence type="predicted"/>
<dbReference type="SUPFAM" id="SSF47413">
    <property type="entry name" value="lambda repressor-like DNA-binding domains"/>
    <property type="match status" value="1"/>
</dbReference>
<dbReference type="KEGG" id="tdu:QJT80_00315"/>
<dbReference type="GO" id="GO:0003677">
    <property type="term" value="F:DNA binding"/>
    <property type="evidence" value="ECO:0007669"/>
    <property type="project" value="InterPro"/>
</dbReference>
<dbReference type="Gene3D" id="1.10.260.40">
    <property type="entry name" value="lambda repressor-like DNA-binding domains"/>
    <property type="match status" value="1"/>
</dbReference>
<protein>
    <submittedName>
        <fullName evidence="2">Helix-turn-helix transcriptional regulator</fullName>
    </submittedName>
</protein>
<dbReference type="CDD" id="cd00093">
    <property type="entry name" value="HTH_XRE"/>
    <property type="match status" value="1"/>
</dbReference>
<dbReference type="InterPro" id="IPR001387">
    <property type="entry name" value="Cro/C1-type_HTH"/>
</dbReference>
<feature type="domain" description="HTH cro/C1-type" evidence="1">
    <location>
        <begin position="42"/>
        <end position="111"/>
    </location>
</feature>
<dbReference type="EMBL" id="CP124755">
    <property type="protein sequence ID" value="WGZ90928.1"/>
    <property type="molecule type" value="Genomic_DNA"/>
</dbReference>
<sequence length="349" mass="40584">MNRIDSLSVKLIWRGLCARFVSLKLLKSSKTKRLRPQNGARLRALREQQNLRQSAFADQINAYMRKLIPNLSSTDMLTQSMVSDLELEYADLSVLHLLMISEFFGVTPKELLVSELQDLGKTEITIHQNTVNSMPTVHPYVSENITEGERFFVCSWFPSGLFKSAHYFDQHLRKHSPDTEHIEFYPLDAFIEFLFSPTIQEDRSTKISILERMQYYFSSSIYRRIYFITSPVQSCLKDPCMGIESTKGCVNFLFPEQGGQVTHIEINNSNLSALLYKHYYQRADLVHDGLGFLEIAYQTLTNQTVLEPFDDMRFFYQKCKAHSLYAQWVDKCFNNDVKKFITQTTHVLN</sequence>
<gene>
    <name evidence="2" type="ORF">QJT80_00315</name>
</gene>
<name>A0AA95H7I7_9GAMM</name>